<proteinExistence type="predicted"/>
<dbReference type="AlphaFoldDB" id="A0A1H6WV91"/>
<evidence type="ECO:0000313" key="2">
    <source>
        <dbReference type="Proteomes" id="UP000199403"/>
    </source>
</evidence>
<accession>A0A1H6WV91</accession>
<dbReference type="EMBL" id="FNZH01000002">
    <property type="protein sequence ID" value="SEJ16462.1"/>
    <property type="molecule type" value="Genomic_DNA"/>
</dbReference>
<sequence>MLSKKELKKLKKKLPYGYFSQIEKRVNVSKRTISYFFSEKEHRYNLEVHQAALDVIEAYQLSINKIKTRQKTILNEK</sequence>
<organism evidence="1 2">
    <name type="scientific">Cyclobacterium xiamenense</name>
    <dbReference type="NCBI Taxonomy" id="1297121"/>
    <lineage>
        <taxon>Bacteria</taxon>
        <taxon>Pseudomonadati</taxon>
        <taxon>Bacteroidota</taxon>
        <taxon>Cytophagia</taxon>
        <taxon>Cytophagales</taxon>
        <taxon>Cyclobacteriaceae</taxon>
        <taxon>Cyclobacterium</taxon>
    </lineage>
</organism>
<evidence type="ECO:0000313" key="1">
    <source>
        <dbReference type="EMBL" id="SEJ16462.1"/>
    </source>
</evidence>
<name>A0A1H6WV91_9BACT</name>
<reference evidence="2" key="1">
    <citation type="submission" date="2016-10" db="EMBL/GenBank/DDBJ databases">
        <authorList>
            <person name="Varghese N."/>
            <person name="Submissions S."/>
        </authorList>
    </citation>
    <scope>NUCLEOTIDE SEQUENCE [LARGE SCALE GENOMIC DNA]</scope>
    <source>
        <strain evidence="2">IBRC-M 10761</strain>
    </source>
</reference>
<protein>
    <submittedName>
        <fullName evidence="1">Uncharacterized protein</fullName>
    </submittedName>
</protein>
<keyword evidence="2" id="KW-1185">Reference proteome</keyword>
<dbReference type="STRING" id="1416801.SAMN05192553_102712"/>
<dbReference type="Proteomes" id="UP000199403">
    <property type="component" value="Unassembled WGS sequence"/>
</dbReference>
<gene>
    <name evidence="1" type="ORF">SAMN05192553_102712</name>
</gene>